<reference evidence="2" key="2">
    <citation type="journal article" date="2024" name="Plant">
        <title>Genomic evolution and insights into agronomic trait innovations of Sesamum species.</title>
        <authorList>
            <person name="Miao H."/>
            <person name="Wang L."/>
            <person name="Qu L."/>
            <person name="Liu H."/>
            <person name="Sun Y."/>
            <person name="Le M."/>
            <person name="Wang Q."/>
            <person name="Wei S."/>
            <person name="Zheng Y."/>
            <person name="Lin W."/>
            <person name="Duan Y."/>
            <person name="Cao H."/>
            <person name="Xiong S."/>
            <person name="Wang X."/>
            <person name="Wei L."/>
            <person name="Li C."/>
            <person name="Ma Q."/>
            <person name="Ju M."/>
            <person name="Zhao R."/>
            <person name="Li G."/>
            <person name="Mu C."/>
            <person name="Tian Q."/>
            <person name="Mei H."/>
            <person name="Zhang T."/>
            <person name="Gao T."/>
            <person name="Zhang H."/>
        </authorList>
    </citation>
    <scope>NUCLEOTIDE SEQUENCE</scope>
    <source>
        <strain evidence="2">KEN1</strain>
    </source>
</reference>
<proteinExistence type="predicted"/>
<evidence type="ECO:0000259" key="1">
    <source>
        <dbReference type="Pfam" id="PF14244"/>
    </source>
</evidence>
<feature type="domain" description="Retrotransposon Copia-like N-terminal" evidence="1">
    <location>
        <begin position="28"/>
        <end position="73"/>
    </location>
</feature>
<comment type="caution">
    <text evidence="2">The sequence shown here is derived from an EMBL/GenBank/DDBJ whole genome shotgun (WGS) entry which is preliminary data.</text>
</comment>
<dbReference type="PANTHER" id="PTHR37610:SF40">
    <property type="entry name" value="OS01G0909600 PROTEIN"/>
    <property type="match status" value="1"/>
</dbReference>
<sequence length="271" mass="30718">MATTQSGSQADGASTIVSRQNLDNPQSNEGSGLTLVSSPLTGDNYLVWSRAIRFALRAKKKLSYIDGRTTRPADNSEELDEWIRNDYMVITWILNSVSKKIVDAFIYVSSARSLWLQLEARYGGSNGPMIYNWSEISSITQGDVCDRIFHKNNNAWDELTCLDPVPACTCNVHRQVSEREASRQLMRLMGLNVFDHVRSQILLMDPRPHVEKAFSMVHSVEKQLEVQVHIPENNAVYQVQQKGWKGKCVIDKRSIICDYWKKSGTPKGSMF</sequence>
<evidence type="ECO:0000313" key="2">
    <source>
        <dbReference type="EMBL" id="KAL0427167.1"/>
    </source>
</evidence>
<reference evidence="2" key="1">
    <citation type="submission" date="2020-06" db="EMBL/GenBank/DDBJ databases">
        <authorList>
            <person name="Li T."/>
            <person name="Hu X."/>
            <person name="Zhang T."/>
            <person name="Song X."/>
            <person name="Zhang H."/>
            <person name="Dai N."/>
            <person name="Sheng W."/>
            <person name="Hou X."/>
            <person name="Wei L."/>
        </authorList>
    </citation>
    <scope>NUCLEOTIDE SEQUENCE</scope>
    <source>
        <strain evidence="2">KEN1</strain>
        <tissue evidence="2">Leaf</tissue>
    </source>
</reference>
<name>A0AAW2VCR7_9LAMI</name>
<protein>
    <recommendedName>
        <fullName evidence="1">Retrotransposon Copia-like N-terminal domain-containing protein</fullName>
    </recommendedName>
</protein>
<gene>
    <name evidence="2" type="ORF">Slati_2891500</name>
</gene>
<organism evidence="2">
    <name type="scientific">Sesamum latifolium</name>
    <dbReference type="NCBI Taxonomy" id="2727402"/>
    <lineage>
        <taxon>Eukaryota</taxon>
        <taxon>Viridiplantae</taxon>
        <taxon>Streptophyta</taxon>
        <taxon>Embryophyta</taxon>
        <taxon>Tracheophyta</taxon>
        <taxon>Spermatophyta</taxon>
        <taxon>Magnoliopsida</taxon>
        <taxon>eudicotyledons</taxon>
        <taxon>Gunneridae</taxon>
        <taxon>Pentapetalae</taxon>
        <taxon>asterids</taxon>
        <taxon>lamiids</taxon>
        <taxon>Lamiales</taxon>
        <taxon>Pedaliaceae</taxon>
        <taxon>Sesamum</taxon>
    </lineage>
</organism>
<dbReference type="PANTHER" id="PTHR37610">
    <property type="entry name" value="CCHC-TYPE DOMAIN-CONTAINING PROTEIN"/>
    <property type="match status" value="1"/>
</dbReference>
<dbReference type="AlphaFoldDB" id="A0AAW2VCR7"/>
<dbReference type="Pfam" id="PF14244">
    <property type="entry name" value="Retrotran_gag_3"/>
    <property type="match status" value="1"/>
</dbReference>
<dbReference type="EMBL" id="JACGWN010000010">
    <property type="protein sequence ID" value="KAL0427167.1"/>
    <property type="molecule type" value="Genomic_DNA"/>
</dbReference>
<dbReference type="InterPro" id="IPR029472">
    <property type="entry name" value="Copia-like_N"/>
</dbReference>
<accession>A0AAW2VCR7</accession>